<keyword evidence="3 6" id="KW-0489">Methyltransferase</keyword>
<dbReference type="Proteomes" id="UP000185612">
    <property type="component" value="Unassembled WGS sequence"/>
</dbReference>
<dbReference type="FunCoup" id="A0A1Q5PVS5">
    <property type="interactions" value="237"/>
</dbReference>
<comment type="subcellular location">
    <subcellularLocation>
        <location evidence="6">Cytoplasm</location>
    </subcellularLocation>
</comment>
<dbReference type="GO" id="GO:0005737">
    <property type="term" value="C:cytoplasm"/>
    <property type="evidence" value="ECO:0007669"/>
    <property type="project" value="UniProtKB-SubCell"/>
</dbReference>
<dbReference type="AlphaFoldDB" id="A0A1Q5PVS5"/>
<dbReference type="SUPFAM" id="SSF81799">
    <property type="entry name" value="Putative methyltransferase TM0872, insert domain"/>
    <property type="match status" value="1"/>
</dbReference>
<dbReference type="Gene3D" id="3.40.50.150">
    <property type="entry name" value="Vaccinia Virus protein VP39"/>
    <property type="match status" value="1"/>
</dbReference>
<dbReference type="SUPFAM" id="SSF53335">
    <property type="entry name" value="S-adenosyl-L-methionine-dependent methyltransferases"/>
    <property type="match status" value="1"/>
</dbReference>
<sequence length="331" mass="35747">MDTANRTPDEVADLHVPVLQARCVELLAPALTQPGAVVIDATLGMGGHTAALLAALPNCRVVGIDRDPQAIALATQRLAPYADRFIAVQATYDTIDDVAARHGRGGQVDGILMDLGVSSLQLDDAERGFSYVRDAELDMRMSDTGPTAAQLLASASEVELRRILRVYGEEKFAPQIAKRIVDQRQQRPLRRTSELAELVKTVIPAPARRTGGNPAKRTFQALRIAVNDELRILEAALPRAIASLAVGGRIVVESYHSLEDRLVKVALAAGANPPAPVGLPVLLPEHEPYLRLLTRGAERADAAEIANNSRSQSVRLRAAERIRSANVRSKR</sequence>
<feature type="binding site" evidence="6">
    <location>
        <position position="114"/>
    </location>
    <ligand>
        <name>S-adenosyl-L-methionine</name>
        <dbReference type="ChEBI" id="CHEBI:59789"/>
    </ligand>
</feature>
<accession>A0A1Q5PVS5</accession>
<dbReference type="InterPro" id="IPR029063">
    <property type="entry name" value="SAM-dependent_MTases_sf"/>
</dbReference>
<reference evidence="8" key="1">
    <citation type="submission" date="2016-12" db="EMBL/GenBank/DDBJ databases">
        <authorList>
            <person name="Meng X."/>
        </authorList>
    </citation>
    <scope>NUCLEOTIDE SEQUENCE [LARGE SCALE GENOMIC DNA]</scope>
    <source>
        <strain evidence="8">DSM 20732</strain>
    </source>
</reference>
<dbReference type="GO" id="GO:0070475">
    <property type="term" value="P:rRNA base methylation"/>
    <property type="evidence" value="ECO:0007669"/>
    <property type="project" value="UniProtKB-UniRule"/>
</dbReference>
<dbReference type="Pfam" id="PF01795">
    <property type="entry name" value="Methyltransf_5"/>
    <property type="match status" value="1"/>
</dbReference>
<comment type="catalytic activity">
    <reaction evidence="6">
        <text>cytidine(1402) in 16S rRNA + S-adenosyl-L-methionine = N(4)-methylcytidine(1402) in 16S rRNA + S-adenosyl-L-homocysteine + H(+)</text>
        <dbReference type="Rhea" id="RHEA:42928"/>
        <dbReference type="Rhea" id="RHEA-COMP:10286"/>
        <dbReference type="Rhea" id="RHEA-COMP:10287"/>
        <dbReference type="ChEBI" id="CHEBI:15378"/>
        <dbReference type="ChEBI" id="CHEBI:57856"/>
        <dbReference type="ChEBI" id="CHEBI:59789"/>
        <dbReference type="ChEBI" id="CHEBI:74506"/>
        <dbReference type="ChEBI" id="CHEBI:82748"/>
        <dbReference type="EC" id="2.1.1.199"/>
    </reaction>
</comment>
<dbReference type="STRING" id="52770.BSZ40_06730"/>
<comment type="similarity">
    <text evidence="1 6">Belongs to the methyltransferase superfamily. RsmH family.</text>
</comment>
<feature type="binding site" evidence="6">
    <location>
        <position position="92"/>
    </location>
    <ligand>
        <name>S-adenosyl-L-methionine</name>
        <dbReference type="ChEBI" id="CHEBI:59789"/>
    </ligand>
</feature>
<keyword evidence="6" id="KW-0963">Cytoplasm</keyword>
<keyword evidence="8" id="KW-1185">Reference proteome</keyword>
<dbReference type="CDD" id="cd02440">
    <property type="entry name" value="AdoMet_MTases"/>
    <property type="match status" value="1"/>
</dbReference>
<dbReference type="GO" id="GO:0071424">
    <property type="term" value="F:rRNA (cytosine-N4-)-methyltransferase activity"/>
    <property type="evidence" value="ECO:0007669"/>
    <property type="project" value="UniProtKB-UniRule"/>
</dbReference>
<keyword evidence="2 6" id="KW-0698">rRNA processing</keyword>
<dbReference type="InterPro" id="IPR023397">
    <property type="entry name" value="SAM-dep_MeTrfase_MraW_recog"/>
</dbReference>
<evidence type="ECO:0000313" key="8">
    <source>
        <dbReference type="Proteomes" id="UP000185612"/>
    </source>
</evidence>
<dbReference type="NCBIfam" id="TIGR00006">
    <property type="entry name" value="16S rRNA (cytosine(1402)-N(4))-methyltransferase RsmH"/>
    <property type="match status" value="1"/>
</dbReference>
<dbReference type="PANTHER" id="PTHR11265">
    <property type="entry name" value="S-ADENOSYL-METHYLTRANSFERASE MRAW"/>
    <property type="match status" value="1"/>
</dbReference>
<evidence type="ECO:0000256" key="2">
    <source>
        <dbReference type="ARBA" id="ARBA00022552"/>
    </source>
</evidence>
<gene>
    <name evidence="6" type="primary">rsmH</name>
    <name evidence="7" type="ORF">BSZ40_06730</name>
</gene>
<dbReference type="RefSeq" id="WP_073824512.1">
    <property type="nucleotide sequence ID" value="NZ_MQVS01000006.1"/>
</dbReference>
<dbReference type="OrthoDB" id="9806637at2"/>
<dbReference type="PIRSF" id="PIRSF004486">
    <property type="entry name" value="MraW"/>
    <property type="match status" value="1"/>
</dbReference>
<keyword evidence="4 6" id="KW-0808">Transferase</keyword>
<dbReference type="EC" id="2.1.1.199" evidence="6"/>
<feature type="binding site" evidence="6">
    <location>
        <begin position="46"/>
        <end position="48"/>
    </location>
    <ligand>
        <name>S-adenosyl-L-methionine</name>
        <dbReference type="ChEBI" id="CHEBI:59789"/>
    </ligand>
</feature>
<evidence type="ECO:0000256" key="4">
    <source>
        <dbReference type="ARBA" id="ARBA00022679"/>
    </source>
</evidence>
<dbReference type="InParanoid" id="A0A1Q5PVS5"/>
<dbReference type="PANTHER" id="PTHR11265:SF0">
    <property type="entry name" value="12S RRNA N4-METHYLCYTIDINE METHYLTRANSFERASE"/>
    <property type="match status" value="1"/>
</dbReference>
<comment type="caution">
    <text evidence="7">The sequence shown here is derived from an EMBL/GenBank/DDBJ whole genome shotgun (WGS) entry which is preliminary data.</text>
</comment>
<evidence type="ECO:0000256" key="1">
    <source>
        <dbReference type="ARBA" id="ARBA00010396"/>
    </source>
</evidence>
<evidence type="ECO:0000313" key="7">
    <source>
        <dbReference type="EMBL" id="OKL51535.1"/>
    </source>
</evidence>
<dbReference type="InterPro" id="IPR002903">
    <property type="entry name" value="RsmH"/>
</dbReference>
<dbReference type="EMBL" id="MQVS01000006">
    <property type="protein sequence ID" value="OKL51535.1"/>
    <property type="molecule type" value="Genomic_DNA"/>
</dbReference>
<evidence type="ECO:0000256" key="6">
    <source>
        <dbReference type="HAMAP-Rule" id="MF_01007"/>
    </source>
</evidence>
<evidence type="ECO:0000256" key="5">
    <source>
        <dbReference type="ARBA" id="ARBA00022691"/>
    </source>
</evidence>
<dbReference type="Gene3D" id="1.10.150.170">
    <property type="entry name" value="Putative methyltransferase TM0872, insert domain"/>
    <property type="match status" value="1"/>
</dbReference>
<organism evidence="7 8">
    <name type="scientific">Buchananella hordeovulneris</name>
    <dbReference type="NCBI Taxonomy" id="52770"/>
    <lineage>
        <taxon>Bacteria</taxon>
        <taxon>Bacillati</taxon>
        <taxon>Actinomycetota</taxon>
        <taxon>Actinomycetes</taxon>
        <taxon>Actinomycetales</taxon>
        <taxon>Actinomycetaceae</taxon>
        <taxon>Buchananella</taxon>
    </lineage>
</organism>
<proteinExistence type="inferred from homology"/>
<keyword evidence="5 6" id="KW-0949">S-adenosyl-L-methionine</keyword>
<comment type="function">
    <text evidence="6">Specifically methylates the N4 position of cytidine in position 1402 (C1402) of 16S rRNA.</text>
</comment>
<protein>
    <recommendedName>
        <fullName evidence="6">Ribosomal RNA small subunit methyltransferase H</fullName>
        <ecNumber evidence="6">2.1.1.199</ecNumber>
    </recommendedName>
    <alternativeName>
        <fullName evidence="6">16S rRNA m(4)C1402 methyltransferase</fullName>
    </alternativeName>
    <alternativeName>
        <fullName evidence="6">rRNA (cytosine-N(4)-)-methyltransferase RsmH</fullName>
    </alternativeName>
</protein>
<dbReference type="HAMAP" id="MF_01007">
    <property type="entry name" value="16SrRNA_methyltr_H"/>
    <property type="match status" value="1"/>
</dbReference>
<feature type="binding site" evidence="6">
    <location>
        <position position="65"/>
    </location>
    <ligand>
        <name>S-adenosyl-L-methionine</name>
        <dbReference type="ChEBI" id="CHEBI:59789"/>
    </ligand>
</feature>
<feature type="binding site" evidence="6">
    <location>
        <position position="121"/>
    </location>
    <ligand>
        <name>S-adenosyl-L-methionine</name>
        <dbReference type="ChEBI" id="CHEBI:59789"/>
    </ligand>
</feature>
<evidence type="ECO:0000256" key="3">
    <source>
        <dbReference type="ARBA" id="ARBA00022603"/>
    </source>
</evidence>
<name>A0A1Q5PVS5_9ACTO</name>